<evidence type="ECO:0000313" key="5">
    <source>
        <dbReference type="Proteomes" id="UP001302367"/>
    </source>
</evidence>
<dbReference type="EMBL" id="CP134190">
    <property type="protein sequence ID" value="WPB06243.1"/>
    <property type="molecule type" value="Genomic_DNA"/>
</dbReference>
<keyword evidence="5" id="KW-1185">Reference proteome</keyword>
<dbReference type="SUPFAM" id="SSF54695">
    <property type="entry name" value="POZ domain"/>
    <property type="match status" value="1"/>
</dbReference>
<evidence type="ECO:0000313" key="4">
    <source>
        <dbReference type="Proteomes" id="UP000230605"/>
    </source>
</evidence>
<dbReference type="AlphaFoldDB" id="A0A2G5HGN5"/>
<evidence type="ECO:0000313" key="2">
    <source>
        <dbReference type="EMBL" id="PIA91698.1"/>
    </source>
</evidence>
<dbReference type="OrthoDB" id="1022638at2759"/>
<dbReference type="PANTHER" id="PTHR47843">
    <property type="entry name" value="BTB DOMAIN-CONTAINING PROTEIN-RELATED"/>
    <property type="match status" value="1"/>
</dbReference>
<dbReference type="Proteomes" id="UP001302367">
    <property type="component" value="Chromosome 7"/>
</dbReference>
<sequence>MTTMSNISPRKRKLCDFSEETVIILVGPSVKSYTVHPTILTNHSRFFRAIFSNHTFRESYEKVARLPEVDVGIFQIYITYVYSGNIVLSKHEGGEEYGKDNDPDGVMRFQILVQLYSLANYLHDGNLKNSIIDYLMGLNELLDSGATAAAITLAFETNAQESSALCRLLVDTYLFSCYPKFLKDSWNDLPSAFIGSLTFGWAQASWDKSTVYAHPSAAARCKYHEHDEDVPVDESGTCGIGPIKTTPKKGAKSGVIRR</sequence>
<gene>
    <name evidence="2" type="ORF">CB0940_09441</name>
    <name evidence="3" type="ORF">RHO25_010900</name>
</gene>
<reference evidence="3 5" key="2">
    <citation type="submission" date="2023-09" db="EMBL/GenBank/DDBJ databases">
        <title>Complete-Gapless Cercospora beticola genome.</title>
        <authorList>
            <person name="Wyatt N.A."/>
            <person name="Spanner R.E."/>
            <person name="Bolton M.D."/>
        </authorList>
    </citation>
    <scope>NUCLEOTIDE SEQUENCE [LARGE SCALE GENOMIC DNA]</scope>
    <source>
        <strain evidence="3">Cb09-40</strain>
    </source>
</reference>
<organism evidence="2 4">
    <name type="scientific">Cercospora beticola</name>
    <name type="common">Sugarbeet leaf spot fungus</name>
    <dbReference type="NCBI Taxonomy" id="122368"/>
    <lineage>
        <taxon>Eukaryota</taxon>
        <taxon>Fungi</taxon>
        <taxon>Dikarya</taxon>
        <taxon>Ascomycota</taxon>
        <taxon>Pezizomycotina</taxon>
        <taxon>Dothideomycetes</taxon>
        <taxon>Dothideomycetidae</taxon>
        <taxon>Mycosphaerellales</taxon>
        <taxon>Mycosphaerellaceae</taxon>
        <taxon>Cercospora</taxon>
    </lineage>
</organism>
<dbReference type="PANTHER" id="PTHR47843:SF2">
    <property type="entry name" value="BTB DOMAIN-CONTAINING PROTEIN"/>
    <property type="match status" value="1"/>
</dbReference>
<proteinExistence type="predicted"/>
<name>A0A2G5HGN5_CERBT</name>
<accession>A0A2G5HGN5</accession>
<feature type="domain" description="BTB" evidence="1">
    <location>
        <begin position="20"/>
        <end position="90"/>
    </location>
</feature>
<dbReference type="SMART" id="SM00225">
    <property type="entry name" value="BTB"/>
    <property type="match status" value="1"/>
</dbReference>
<dbReference type="Pfam" id="PF00651">
    <property type="entry name" value="BTB"/>
    <property type="match status" value="1"/>
</dbReference>
<dbReference type="Proteomes" id="UP000230605">
    <property type="component" value="Chromosome 7"/>
</dbReference>
<dbReference type="CDD" id="cd18186">
    <property type="entry name" value="BTB_POZ_ZBTB_KLHL-like"/>
    <property type="match status" value="1"/>
</dbReference>
<reference evidence="2 4" key="1">
    <citation type="submission" date="2015-10" db="EMBL/GenBank/DDBJ databases">
        <title>The cercosporin biosynthetic gene cluster was horizontally transferred to several fungal lineages and shown to be expanded in Cercospora beticola based on microsynteny with recipient genomes.</title>
        <authorList>
            <person name="De Jonge R."/>
            <person name="Ebert M.K."/>
            <person name="Suttle J.C."/>
            <person name="Jurick Ii W.M."/>
            <person name="Secor G.A."/>
            <person name="Thomma B.P."/>
            <person name="Van De Peer Y."/>
            <person name="Bolton M.D."/>
        </authorList>
    </citation>
    <scope>NUCLEOTIDE SEQUENCE [LARGE SCALE GENOMIC DNA]</scope>
    <source>
        <strain evidence="2 4">09-40</strain>
    </source>
</reference>
<dbReference type="PROSITE" id="PS50097">
    <property type="entry name" value="BTB"/>
    <property type="match status" value="1"/>
</dbReference>
<dbReference type="InterPro" id="IPR011333">
    <property type="entry name" value="SKP1/BTB/POZ_sf"/>
</dbReference>
<dbReference type="EMBL" id="LKMD01000106">
    <property type="protein sequence ID" value="PIA91698.1"/>
    <property type="molecule type" value="Genomic_DNA"/>
</dbReference>
<protein>
    <recommendedName>
        <fullName evidence="1">BTB domain-containing protein</fullName>
    </recommendedName>
</protein>
<evidence type="ECO:0000313" key="3">
    <source>
        <dbReference type="EMBL" id="WPB06243.1"/>
    </source>
</evidence>
<dbReference type="InterPro" id="IPR000210">
    <property type="entry name" value="BTB/POZ_dom"/>
</dbReference>
<evidence type="ECO:0000259" key="1">
    <source>
        <dbReference type="PROSITE" id="PS50097"/>
    </source>
</evidence>
<dbReference type="Gene3D" id="3.30.710.10">
    <property type="entry name" value="Potassium Channel Kv1.1, Chain A"/>
    <property type="match status" value="1"/>
</dbReference>